<dbReference type="PROSITE" id="PS51257">
    <property type="entry name" value="PROKAR_LIPOPROTEIN"/>
    <property type="match status" value="1"/>
</dbReference>
<dbReference type="AlphaFoldDB" id="A0A6M0CH67"/>
<dbReference type="GO" id="GO:0016811">
    <property type="term" value="F:hydrolase activity, acting on carbon-nitrogen (but not peptide) bonds, in linear amides"/>
    <property type="evidence" value="ECO:0007669"/>
    <property type="project" value="UniProtKB-ARBA"/>
</dbReference>
<dbReference type="RefSeq" id="WP_164031605.1">
    <property type="nucleotide sequence ID" value="NZ_JAABOQ010000003.1"/>
</dbReference>
<dbReference type="CDD" id="cd04701">
    <property type="entry name" value="Asparaginase_2"/>
    <property type="match status" value="1"/>
</dbReference>
<dbReference type="PANTHER" id="PTHR10188:SF6">
    <property type="entry name" value="N(4)-(BETA-N-ACETYLGLUCOSAMINYL)-L-ASPARAGINASE"/>
    <property type="match status" value="1"/>
</dbReference>
<protein>
    <recommendedName>
        <fullName evidence="4">Isoaspartyl peptidase</fullName>
    </recommendedName>
</protein>
<evidence type="ECO:0000313" key="9">
    <source>
        <dbReference type="Proteomes" id="UP000474296"/>
    </source>
</evidence>
<feature type="active site" description="Nucleophile" evidence="5">
    <location>
        <position position="224"/>
    </location>
</feature>
<keyword evidence="3" id="KW-0068">Autocatalytic cleavage</keyword>
<evidence type="ECO:0000256" key="3">
    <source>
        <dbReference type="ARBA" id="ARBA00022813"/>
    </source>
</evidence>
<evidence type="ECO:0000256" key="4">
    <source>
        <dbReference type="ARBA" id="ARBA00069124"/>
    </source>
</evidence>
<feature type="site" description="Cleavage; by autolysis" evidence="7">
    <location>
        <begin position="223"/>
        <end position="224"/>
    </location>
</feature>
<dbReference type="InterPro" id="IPR000246">
    <property type="entry name" value="Peptidase_T2"/>
</dbReference>
<evidence type="ECO:0000256" key="1">
    <source>
        <dbReference type="ARBA" id="ARBA00022670"/>
    </source>
</evidence>
<dbReference type="PANTHER" id="PTHR10188">
    <property type="entry name" value="L-ASPARAGINASE"/>
    <property type="match status" value="1"/>
</dbReference>
<evidence type="ECO:0000313" key="8">
    <source>
        <dbReference type="EMBL" id="NER17276.1"/>
    </source>
</evidence>
<reference evidence="8 9" key="1">
    <citation type="submission" date="2020-01" db="EMBL/GenBank/DDBJ databases">
        <title>Spongiivirga citrea KCTC 32990T.</title>
        <authorList>
            <person name="Wang G."/>
        </authorList>
    </citation>
    <scope>NUCLEOTIDE SEQUENCE [LARGE SCALE GENOMIC DNA]</scope>
    <source>
        <strain evidence="8 9">KCTC 32990</strain>
    </source>
</reference>
<dbReference type="Pfam" id="PF01112">
    <property type="entry name" value="Asparaginase_2"/>
    <property type="match status" value="1"/>
</dbReference>
<accession>A0A6M0CH67</accession>
<feature type="binding site" evidence="6">
    <location>
        <begin position="252"/>
        <end position="255"/>
    </location>
    <ligand>
        <name>substrate</name>
    </ligand>
</feature>
<dbReference type="SUPFAM" id="SSF56235">
    <property type="entry name" value="N-terminal nucleophile aminohydrolases (Ntn hydrolases)"/>
    <property type="match status" value="1"/>
</dbReference>
<gene>
    <name evidence="8" type="ORF">GWK10_08640</name>
</gene>
<dbReference type="GO" id="GO:0008233">
    <property type="term" value="F:peptidase activity"/>
    <property type="evidence" value="ECO:0007669"/>
    <property type="project" value="UniProtKB-KW"/>
</dbReference>
<evidence type="ECO:0000256" key="2">
    <source>
        <dbReference type="ARBA" id="ARBA00022801"/>
    </source>
</evidence>
<keyword evidence="2" id="KW-0378">Hydrolase</keyword>
<keyword evidence="9" id="KW-1185">Reference proteome</keyword>
<organism evidence="8 9">
    <name type="scientific">Spongiivirga citrea</name>
    <dbReference type="NCBI Taxonomy" id="1481457"/>
    <lineage>
        <taxon>Bacteria</taxon>
        <taxon>Pseudomonadati</taxon>
        <taxon>Bacteroidota</taxon>
        <taxon>Flavobacteriia</taxon>
        <taxon>Flavobacteriales</taxon>
        <taxon>Flavobacteriaceae</taxon>
        <taxon>Spongiivirga</taxon>
    </lineage>
</organism>
<feature type="binding site" evidence="6">
    <location>
        <begin position="275"/>
        <end position="278"/>
    </location>
    <ligand>
        <name>substrate</name>
    </ligand>
</feature>
<dbReference type="Proteomes" id="UP000474296">
    <property type="component" value="Unassembled WGS sequence"/>
</dbReference>
<proteinExistence type="predicted"/>
<evidence type="ECO:0000256" key="7">
    <source>
        <dbReference type="PIRSR" id="PIRSR600246-3"/>
    </source>
</evidence>
<sequence>MKKIAVLISLIFIGLSCKNTNESKTTIVQNTTVEKNEINPENNFGIVIHGGAGTILKKNMTPEKEAAYKAKLEEAIRVGHEILKNGGTSLEAVEKTINIMEDSPLFNAGVGAVFTNAGTNELDASIMDGKTLNAGAAAGVKTVKNPINLARAVMNDSPHVMLSGEGADTFAKEQGLEIVDPKYFFTERRMNSLKNAQKREQIELDHDEKTSFYDEDIKDYKFGTVGCAALDKNGNLAAGTSTGGMTNKRWGRVGDAPIIGAGTYANNATCAVSSTGWGEYFIRAMVAHDISALMNYKGMTIQDAAREVIHDKVGRLGGDGGIVAIDNKGNIAMEFNTAGMYRAHMNADGELVIGIYEK</sequence>
<name>A0A6M0CH67_9FLAO</name>
<comment type="caution">
    <text evidence="8">The sequence shown here is derived from an EMBL/GenBank/DDBJ whole genome shotgun (WGS) entry which is preliminary data.</text>
</comment>
<evidence type="ECO:0000256" key="6">
    <source>
        <dbReference type="PIRSR" id="PIRSR600246-2"/>
    </source>
</evidence>
<dbReference type="InterPro" id="IPR029055">
    <property type="entry name" value="Ntn_hydrolases_N"/>
</dbReference>
<dbReference type="EMBL" id="JAABOQ010000003">
    <property type="protein sequence ID" value="NER17276.1"/>
    <property type="molecule type" value="Genomic_DNA"/>
</dbReference>
<dbReference type="Gene3D" id="3.60.20.30">
    <property type="entry name" value="(Glycosyl)asparaginase"/>
    <property type="match status" value="1"/>
</dbReference>
<dbReference type="GO" id="GO:0006508">
    <property type="term" value="P:proteolysis"/>
    <property type="evidence" value="ECO:0007669"/>
    <property type="project" value="UniProtKB-KW"/>
</dbReference>
<evidence type="ECO:0000256" key="5">
    <source>
        <dbReference type="PIRSR" id="PIRSR600246-1"/>
    </source>
</evidence>
<dbReference type="FunFam" id="3.60.20.30:FF:000001">
    <property type="entry name" value="Isoaspartyl peptidase/L-asparaginase"/>
    <property type="match status" value="1"/>
</dbReference>
<keyword evidence="1" id="KW-0645">Protease</keyword>